<feature type="binding site" evidence="9">
    <location>
        <begin position="66"/>
        <end position="76"/>
    </location>
    <ligand>
        <name>ATP</name>
        <dbReference type="ChEBI" id="CHEBI:30616"/>
    </ligand>
</feature>
<dbReference type="AlphaFoldDB" id="A0A0R1MBZ6"/>
<comment type="caution">
    <text evidence="12">The sequence shown here is derived from an EMBL/GenBank/DDBJ whole genome shotgun (WGS) entry which is preliminary data.</text>
</comment>
<feature type="domain" description="GHMP kinase C-terminal" evidence="11">
    <location>
        <begin position="171"/>
        <end position="245"/>
    </location>
</feature>
<dbReference type="HAMAP" id="MF_00061">
    <property type="entry name" value="IspE"/>
    <property type="match status" value="1"/>
</dbReference>
<comment type="pathway">
    <text evidence="9">Isoprenoid biosynthesis; isopentenyl diphosphate biosynthesis via DXP pathway; isopentenyl diphosphate from 1-deoxy-D-xylulose 5-phosphate: step 3/6.</text>
</comment>
<dbReference type="SUPFAM" id="SSF55060">
    <property type="entry name" value="GHMP Kinase, C-terminal domain"/>
    <property type="match status" value="1"/>
</dbReference>
<keyword evidence="13" id="KW-1185">Reference proteome</keyword>
<name>A0A0R1MBZ6_9LACO</name>
<dbReference type="InterPro" id="IPR020568">
    <property type="entry name" value="Ribosomal_Su5_D2-typ_SF"/>
</dbReference>
<dbReference type="EMBL" id="AZEF01000020">
    <property type="protein sequence ID" value="KRL01803.1"/>
    <property type="molecule type" value="Genomic_DNA"/>
</dbReference>
<dbReference type="Pfam" id="PF08544">
    <property type="entry name" value="GHMP_kinases_C"/>
    <property type="match status" value="1"/>
</dbReference>
<evidence type="ECO:0000313" key="12">
    <source>
        <dbReference type="EMBL" id="KRL01803.1"/>
    </source>
</evidence>
<evidence type="ECO:0000259" key="11">
    <source>
        <dbReference type="Pfam" id="PF08544"/>
    </source>
</evidence>
<evidence type="ECO:0000256" key="6">
    <source>
        <dbReference type="ARBA" id="ARBA00022777"/>
    </source>
</evidence>
<comment type="caution">
    <text evidence="9">Lacks conserved residue(s) required for the propagation of feature annotation.</text>
</comment>
<dbReference type="Gene3D" id="3.30.70.890">
    <property type="entry name" value="GHMP kinase, C-terminal domain"/>
    <property type="match status" value="1"/>
</dbReference>
<dbReference type="InterPro" id="IPR006204">
    <property type="entry name" value="GHMP_kinase_N_dom"/>
</dbReference>
<evidence type="ECO:0000313" key="13">
    <source>
        <dbReference type="Proteomes" id="UP000051621"/>
    </source>
</evidence>
<keyword evidence="5 9" id="KW-0547">Nucleotide-binding</keyword>
<dbReference type="InterPro" id="IPR013750">
    <property type="entry name" value="GHMP_kinase_C_dom"/>
</dbReference>
<dbReference type="PIRSF" id="PIRSF010376">
    <property type="entry name" value="IspE"/>
    <property type="match status" value="1"/>
</dbReference>
<keyword evidence="9" id="KW-0414">Isoprene biosynthesis</keyword>
<dbReference type="GO" id="GO:0050515">
    <property type="term" value="F:4-(cytidine 5'-diphospho)-2-C-methyl-D-erythritol kinase activity"/>
    <property type="evidence" value="ECO:0007669"/>
    <property type="project" value="UniProtKB-UniRule"/>
</dbReference>
<evidence type="ECO:0000256" key="4">
    <source>
        <dbReference type="ARBA" id="ARBA00022679"/>
    </source>
</evidence>
<keyword evidence="4 9" id="KW-0808">Transferase</keyword>
<gene>
    <name evidence="9" type="primary">ispE</name>
    <name evidence="12" type="ORF">FC81_GL001014</name>
</gene>
<dbReference type="GO" id="GO:0016114">
    <property type="term" value="P:terpenoid biosynthetic process"/>
    <property type="evidence" value="ECO:0007669"/>
    <property type="project" value="UniProtKB-UniRule"/>
</dbReference>
<evidence type="ECO:0000256" key="1">
    <source>
        <dbReference type="ARBA" id="ARBA00009684"/>
    </source>
</evidence>
<dbReference type="GO" id="GO:0019288">
    <property type="term" value="P:isopentenyl diphosphate biosynthetic process, methylerythritol 4-phosphate pathway"/>
    <property type="evidence" value="ECO:0007669"/>
    <property type="project" value="UniProtKB-UniRule"/>
</dbReference>
<keyword evidence="6 9" id="KW-0418">Kinase</keyword>
<evidence type="ECO:0000256" key="2">
    <source>
        <dbReference type="ARBA" id="ARBA00012052"/>
    </source>
</evidence>
<dbReference type="STRING" id="1423731.FC81_GL001014"/>
<dbReference type="Gene3D" id="3.30.230.10">
    <property type="match status" value="1"/>
</dbReference>
<keyword evidence="7 9" id="KW-0067">ATP-binding</keyword>
<dbReference type="PANTHER" id="PTHR43527:SF2">
    <property type="entry name" value="4-DIPHOSPHOCYTIDYL-2-C-METHYL-D-ERYTHRITOL KINASE, CHLOROPLASTIC"/>
    <property type="match status" value="1"/>
</dbReference>
<dbReference type="GO" id="GO:0005524">
    <property type="term" value="F:ATP binding"/>
    <property type="evidence" value="ECO:0007669"/>
    <property type="project" value="UniProtKB-UniRule"/>
</dbReference>
<dbReference type="InterPro" id="IPR014721">
    <property type="entry name" value="Ribsml_uS5_D2-typ_fold_subgr"/>
</dbReference>
<dbReference type="Proteomes" id="UP000051621">
    <property type="component" value="Unassembled WGS sequence"/>
</dbReference>
<sequence>MVMTSIDLADYVHIETSSVFTGIAVETDAGFLPSDQRNLAYKAAKELQKSFNIKNGVQISIKKNIPVAAGLGGGSSDAAAVLRGLNKLWDLKLSTRKLAQIGLKIDSDVPFCVYSTTALVEGKGEVVTPLDELPPLWLVIAKPRASVSTPTILRKISYEKIIHPEVDKVVAGIKKGSLTEICKWMGNALEPITIKEIQEIKRIKQKMYAFGVEAAQMSGSGPTVFGICSKYSRAQHVYNSLKGFCDEVYLVRPCNLN</sequence>
<evidence type="ECO:0000256" key="7">
    <source>
        <dbReference type="ARBA" id="ARBA00022840"/>
    </source>
</evidence>
<evidence type="ECO:0000256" key="3">
    <source>
        <dbReference type="ARBA" id="ARBA00017473"/>
    </source>
</evidence>
<dbReference type="Pfam" id="PF00288">
    <property type="entry name" value="GHMP_kinases_N"/>
    <property type="match status" value="1"/>
</dbReference>
<comment type="similarity">
    <text evidence="1 9">Belongs to the GHMP kinase family. IspE subfamily.</text>
</comment>
<comment type="catalytic activity">
    <reaction evidence="9">
        <text>4-CDP-2-C-methyl-D-erythritol + ATP = 4-CDP-2-C-methyl-D-erythritol 2-phosphate + ADP + H(+)</text>
        <dbReference type="Rhea" id="RHEA:18437"/>
        <dbReference type="ChEBI" id="CHEBI:15378"/>
        <dbReference type="ChEBI" id="CHEBI:30616"/>
        <dbReference type="ChEBI" id="CHEBI:57823"/>
        <dbReference type="ChEBI" id="CHEBI:57919"/>
        <dbReference type="ChEBI" id="CHEBI:456216"/>
        <dbReference type="EC" id="2.7.1.148"/>
    </reaction>
</comment>
<protein>
    <recommendedName>
        <fullName evidence="3 9">4-diphosphocytidyl-2-C-methyl-D-erythritol kinase</fullName>
        <shortName evidence="9">CMK</shortName>
        <ecNumber evidence="2 9">2.7.1.148</ecNumber>
    </recommendedName>
    <alternativeName>
        <fullName evidence="8 9">4-(cytidine-5'-diphospho)-2-C-methyl-D-erythritol kinase</fullName>
    </alternativeName>
</protein>
<feature type="active site" evidence="9">
    <location>
        <position position="108"/>
    </location>
</feature>
<dbReference type="NCBIfam" id="TIGR00154">
    <property type="entry name" value="ispE"/>
    <property type="match status" value="1"/>
</dbReference>
<dbReference type="UniPathway" id="UPA00056">
    <property type="reaction ID" value="UER00094"/>
</dbReference>
<dbReference type="PATRIC" id="fig|1423731.3.peg.1045"/>
<evidence type="ECO:0000256" key="5">
    <source>
        <dbReference type="ARBA" id="ARBA00022741"/>
    </source>
</evidence>
<evidence type="ECO:0000259" key="10">
    <source>
        <dbReference type="Pfam" id="PF00288"/>
    </source>
</evidence>
<comment type="function">
    <text evidence="9">Catalyzes the phosphorylation of the position 2 hydroxy group of 4-diphosphocytidyl-2C-methyl-D-erythritol.</text>
</comment>
<feature type="domain" description="GHMP kinase N-terminal" evidence="10">
    <location>
        <begin position="38"/>
        <end position="115"/>
    </location>
</feature>
<evidence type="ECO:0000256" key="9">
    <source>
        <dbReference type="HAMAP-Rule" id="MF_00061"/>
    </source>
</evidence>
<dbReference type="SUPFAM" id="SSF54211">
    <property type="entry name" value="Ribosomal protein S5 domain 2-like"/>
    <property type="match status" value="1"/>
</dbReference>
<evidence type="ECO:0000256" key="8">
    <source>
        <dbReference type="ARBA" id="ARBA00032554"/>
    </source>
</evidence>
<dbReference type="InterPro" id="IPR036554">
    <property type="entry name" value="GHMP_kinase_C_sf"/>
</dbReference>
<organism evidence="12 13">
    <name type="scientific">Liquorilactobacillus capillatus DSM 19910</name>
    <dbReference type="NCBI Taxonomy" id="1423731"/>
    <lineage>
        <taxon>Bacteria</taxon>
        <taxon>Bacillati</taxon>
        <taxon>Bacillota</taxon>
        <taxon>Bacilli</taxon>
        <taxon>Lactobacillales</taxon>
        <taxon>Lactobacillaceae</taxon>
        <taxon>Liquorilactobacillus</taxon>
    </lineage>
</organism>
<dbReference type="InterPro" id="IPR004424">
    <property type="entry name" value="IspE"/>
</dbReference>
<dbReference type="EC" id="2.7.1.148" evidence="2 9"/>
<proteinExistence type="inferred from homology"/>
<reference evidence="12 13" key="1">
    <citation type="journal article" date="2015" name="Genome Announc.">
        <title>Expanding the biotechnology potential of lactobacilli through comparative genomics of 213 strains and associated genera.</title>
        <authorList>
            <person name="Sun Z."/>
            <person name="Harris H.M."/>
            <person name="McCann A."/>
            <person name="Guo C."/>
            <person name="Argimon S."/>
            <person name="Zhang W."/>
            <person name="Yang X."/>
            <person name="Jeffery I.B."/>
            <person name="Cooney J.C."/>
            <person name="Kagawa T.F."/>
            <person name="Liu W."/>
            <person name="Song Y."/>
            <person name="Salvetti E."/>
            <person name="Wrobel A."/>
            <person name="Rasinkangas P."/>
            <person name="Parkhill J."/>
            <person name="Rea M.C."/>
            <person name="O'Sullivan O."/>
            <person name="Ritari J."/>
            <person name="Douillard F.P."/>
            <person name="Paul Ross R."/>
            <person name="Yang R."/>
            <person name="Briner A.E."/>
            <person name="Felis G.E."/>
            <person name="de Vos W.M."/>
            <person name="Barrangou R."/>
            <person name="Klaenhammer T.R."/>
            <person name="Caufield P.W."/>
            <person name="Cui Y."/>
            <person name="Zhang H."/>
            <person name="O'Toole P.W."/>
        </authorList>
    </citation>
    <scope>NUCLEOTIDE SEQUENCE [LARGE SCALE GENOMIC DNA]</scope>
    <source>
        <strain evidence="12 13">DSM 19910</strain>
    </source>
</reference>
<dbReference type="PANTHER" id="PTHR43527">
    <property type="entry name" value="4-DIPHOSPHOCYTIDYL-2-C-METHYL-D-ERYTHRITOL KINASE, CHLOROPLASTIC"/>
    <property type="match status" value="1"/>
</dbReference>
<accession>A0A0R1MBZ6</accession>